<reference evidence="3" key="1">
    <citation type="submission" date="2021-06" db="EMBL/GenBank/DDBJ databases">
        <title>Parelaphostrongylus tenuis whole genome reference sequence.</title>
        <authorList>
            <person name="Garwood T.J."/>
            <person name="Larsen P.A."/>
            <person name="Fountain-Jones N.M."/>
            <person name="Garbe J.R."/>
            <person name="Macchietto M.G."/>
            <person name="Kania S.A."/>
            <person name="Gerhold R.W."/>
            <person name="Richards J.E."/>
            <person name="Wolf T.M."/>
        </authorList>
    </citation>
    <scope>NUCLEOTIDE SEQUENCE</scope>
    <source>
        <strain evidence="3">MNPRO001-30</strain>
        <tissue evidence="3">Meninges</tissue>
    </source>
</reference>
<gene>
    <name evidence="3" type="ORF">KIN20_003024</name>
</gene>
<evidence type="ECO:0000313" key="4">
    <source>
        <dbReference type="Proteomes" id="UP001196413"/>
    </source>
</evidence>
<proteinExistence type="predicted"/>
<dbReference type="EMBL" id="JAHQIW010000390">
    <property type="protein sequence ID" value="KAJ1347861.1"/>
    <property type="molecule type" value="Genomic_DNA"/>
</dbReference>
<dbReference type="InterPro" id="IPR053921">
    <property type="entry name" value="MKRN2OS-like_C"/>
</dbReference>
<dbReference type="AlphaFoldDB" id="A0AAD5QI87"/>
<comment type="caution">
    <text evidence="3">The sequence shown here is derived from an EMBL/GenBank/DDBJ whole genome shotgun (WGS) entry which is preliminary data.</text>
</comment>
<accession>A0AAD5QI87</accession>
<evidence type="ECO:0000259" key="2">
    <source>
        <dbReference type="Pfam" id="PF16044"/>
    </source>
</evidence>
<dbReference type="Pfam" id="PF16044">
    <property type="entry name" value="DUF4796_C"/>
    <property type="match status" value="1"/>
</dbReference>
<keyword evidence="4" id="KW-1185">Reference proteome</keyword>
<feature type="domain" description="MKRN2 opposite strand protein-like C-terminal" evidence="2">
    <location>
        <begin position="28"/>
        <end position="69"/>
    </location>
</feature>
<feature type="region of interest" description="Disordered" evidence="1">
    <location>
        <begin position="67"/>
        <end position="89"/>
    </location>
</feature>
<protein>
    <recommendedName>
        <fullName evidence="2">MKRN2 opposite strand protein-like C-terminal domain-containing protein</fullName>
    </recommendedName>
</protein>
<evidence type="ECO:0000313" key="3">
    <source>
        <dbReference type="EMBL" id="KAJ1347861.1"/>
    </source>
</evidence>
<sequence>MAARHECSHLSPLISVTSDVVDVFGPSRYKIGDDLDIGISDGSSSVHSYWMNGIRSEKTGWDNRLSFVDSPPKSNEPGRTPPYRISFID</sequence>
<dbReference type="Proteomes" id="UP001196413">
    <property type="component" value="Unassembled WGS sequence"/>
</dbReference>
<evidence type="ECO:0000256" key="1">
    <source>
        <dbReference type="SAM" id="MobiDB-lite"/>
    </source>
</evidence>
<name>A0AAD5QI87_PARTN</name>
<organism evidence="3 4">
    <name type="scientific">Parelaphostrongylus tenuis</name>
    <name type="common">Meningeal worm</name>
    <dbReference type="NCBI Taxonomy" id="148309"/>
    <lineage>
        <taxon>Eukaryota</taxon>
        <taxon>Metazoa</taxon>
        <taxon>Ecdysozoa</taxon>
        <taxon>Nematoda</taxon>
        <taxon>Chromadorea</taxon>
        <taxon>Rhabditida</taxon>
        <taxon>Rhabditina</taxon>
        <taxon>Rhabditomorpha</taxon>
        <taxon>Strongyloidea</taxon>
        <taxon>Metastrongylidae</taxon>
        <taxon>Parelaphostrongylus</taxon>
    </lineage>
</organism>